<gene>
    <name evidence="1" type="ORF">S03H2_16214</name>
</gene>
<protein>
    <recommendedName>
        <fullName evidence="2">DUF1565 domain-containing protein</fullName>
    </recommendedName>
</protein>
<proteinExistence type="predicted"/>
<dbReference type="Gene3D" id="2.160.20.10">
    <property type="entry name" value="Single-stranded right-handed beta-helix, Pectin lyase-like"/>
    <property type="match status" value="1"/>
</dbReference>
<dbReference type="InterPro" id="IPR012334">
    <property type="entry name" value="Pectin_lyas_fold"/>
</dbReference>
<name>X1G2T1_9ZZZZ</name>
<evidence type="ECO:0000313" key="1">
    <source>
        <dbReference type="EMBL" id="GAH39095.1"/>
    </source>
</evidence>
<feature type="non-terminal residue" evidence="1">
    <location>
        <position position="1"/>
    </location>
</feature>
<accession>X1G2T1</accession>
<sequence length="373" mass="37238">TELAAGNIAITYNGVTLTVEQSKAKILPQQALDILHNVSAVVAPTVTDDDAAGYSVASEWFDVTGQKSYVCVDDSTGAAVWILTGDTSGGAVVTLVSGGNRTGYATITLGLAAASSGDVVWVSPGSYSESVTVPAGVTLQAEAGVGDVAIAGALATGTRVTLSDGSVLDGFTVTLPTDALPAVTFAGAGATRVTVQNCILIGAGASGIGISKTGSGAMLILNVEYQSGTCDVAFAVSGGGIAFVQNVSISTGTISRGMEVTGTTTLILDTYITITAATITRGLHIEDACTVRAGGIDTAGSTTAVYIANSGPTVAVTSSIIHGDTYDIEVAAGASTGSLNFIACELELDKVSFPAGYLETATVLLSIQDEKEG</sequence>
<dbReference type="InterPro" id="IPR011050">
    <property type="entry name" value="Pectin_lyase_fold/virulence"/>
</dbReference>
<comment type="caution">
    <text evidence="1">The sequence shown here is derived from an EMBL/GenBank/DDBJ whole genome shotgun (WGS) entry which is preliminary data.</text>
</comment>
<reference evidence="1" key="1">
    <citation type="journal article" date="2014" name="Front. Microbiol.">
        <title>High frequency of phylogenetically diverse reductive dehalogenase-homologous genes in deep subseafloor sedimentary metagenomes.</title>
        <authorList>
            <person name="Kawai M."/>
            <person name="Futagami T."/>
            <person name="Toyoda A."/>
            <person name="Takaki Y."/>
            <person name="Nishi S."/>
            <person name="Hori S."/>
            <person name="Arai W."/>
            <person name="Tsubouchi T."/>
            <person name="Morono Y."/>
            <person name="Uchiyama I."/>
            <person name="Ito T."/>
            <person name="Fujiyama A."/>
            <person name="Inagaki F."/>
            <person name="Takami H."/>
        </authorList>
    </citation>
    <scope>NUCLEOTIDE SEQUENCE</scope>
    <source>
        <strain evidence="1">Expedition CK06-06</strain>
    </source>
</reference>
<feature type="non-terminal residue" evidence="1">
    <location>
        <position position="373"/>
    </location>
</feature>
<dbReference type="SUPFAM" id="SSF51126">
    <property type="entry name" value="Pectin lyase-like"/>
    <property type="match status" value="1"/>
</dbReference>
<dbReference type="AlphaFoldDB" id="X1G2T1"/>
<evidence type="ECO:0008006" key="2">
    <source>
        <dbReference type="Google" id="ProtNLM"/>
    </source>
</evidence>
<organism evidence="1">
    <name type="scientific">marine sediment metagenome</name>
    <dbReference type="NCBI Taxonomy" id="412755"/>
    <lineage>
        <taxon>unclassified sequences</taxon>
        <taxon>metagenomes</taxon>
        <taxon>ecological metagenomes</taxon>
    </lineage>
</organism>
<dbReference type="EMBL" id="BARU01008276">
    <property type="protein sequence ID" value="GAH39095.1"/>
    <property type="molecule type" value="Genomic_DNA"/>
</dbReference>